<proteinExistence type="predicted"/>
<reference evidence="2" key="1">
    <citation type="submission" date="2023-10" db="EMBL/GenBank/DDBJ databases">
        <authorList>
            <person name="Chen Y."/>
            <person name="Shah S."/>
            <person name="Dougan E. K."/>
            <person name="Thang M."/>
            <person name="Chan C."/>
        </authorList>
    </citation>
    <scope>NUCLEOTIDE SEQUENCE [LARGE SCALE GENOMIC DNA]</scope>
</reference>
<feature type="compositionally biased region" description="Basic residues" evidence="1">
    <location>
        <begin position="85"/>
        <end position="98"/>
    </location>
</feature>
<evidence type="ECO:0000256" key="1">
    <source>
        <dbReference type="SAM" id="MobiDB-lite"/>
    </source>
</evidence>
<dbReference type="EMBL" id="CAUYUJ010017501">
    <property type="protein sequence ID" value="CAK0875311.1"/>
    <property type="molecule type" value="Genomic_DNA"/>
</dbReference>
<accession>A0ABN9VPI0</accession>
<feature type="region of interest" description="Disordered" evidence="1">
    <location>
        <begin position="85"/>
        <end position="111"/>
    </location>
</feature>
<gene>
    <name evidence="2" type="ORF">PCOR1329_LOCUS60007</name>
</gene>
<keyword evidence="3" id="KW-1185">Reference proteome</keyword>
<evidence type="ECO:0000313" key="3">
    <source>
        <dbReference type="Proteomes" id="UP001189429"/>
    </source>
</evidence>
<evidence type="ECO:0000313" key="2">
    <source>
        <dbReference type="EMBL" id="CAK0875311.1"/>
    </source>
</evidence>
<protein>
    <submittedName>
        <fullName evidence="2">Uncharacterized protein</fullName>
    </submittedName>
</protein>
<name>A0ABN9VPI0_9DINO</name>
<feature type="region of interest" description="Disordered" evidence="1">
    <location>
        <begin position="1"/>
        <end position="43"/>
    </location>
</feature>
<comment type="caution">
    <text evidence="2">The sequence shown here is derived from an EMBL/GenBank/DDBJ whole genome shotgun (WGS) entry which is preliminary data.</text>
</comment>
<organism evidence="2 3">
    <name type="scientific">Prorocentrum cordatum</name>
    <dbReference type="NCBI Taxonomy" id="2364126"/>
    <lineage>
        <taxon>Eukaryota</taxon>
        <taxon>Sar</taxon>
        <taxon>Alveolata</taxon>
        <taxon>Dinophyceae</taxon>
        <taxon>Prorocentrales</taxon>
        <taxon>Prorocentraceae</taxon>
        <taxon>Prorocentrum</taxon>
    </lineage>
</organism>
<sequence>MRPPRRRALEPAFAPRRTGTSAVAARPLARGGPQSPAGDGAGRNERAKVECPFCGYKCFPQWLNDEAHCLKCDKVIKTQLSIPAARHRGAGARHRGPSRRQPGEASTYKVSPGSAMESISGDCQASPDGSHHWKFGKCAYCQKGEGKFEKPGAMANPGAKVGGCSAGGKCIYKFSKCTKCGKREY</sequence>
<dbReference type="Proteomes" id="UP001189429">
    <property type="component" value="Unassembled WGS sequence"/>
</dbReference>